<dbReference type="GO" id="GO:0004316">
    <property type="term" value="F:3-oxoacyl-[acyl-carrier-protein] reductase (NADPH) activity"/>
    <property type="evidence" value="ECO:0007669"/>
    <property type="project" value="UniProtKB-EC"/>
</dbReference>
<dbReference type="PRINTS" id="PR00081">
    <property type="entry name" value="GDHRDH"/>
</dbReference>
<evidence type="ECO:0000313" key="3">
    <source>
        <dbReference type="EMBL" id="KJY74897.1"/>
    </source>
</evidence>
<protein>
    <submittedName>
        <fullName evidence="3">3-ketoacyl-ACP reductase</fullName>
        <ecNumber evidence="3">1.1.1.100</ecNumber>
    </submittedName>
</protein>
<organism evidence="3">
    <name type="scientific">Vibrio coralliilyticus</name>
    <dbReference type="NCBI Taxonomy" id="190893"/>
    <lineage>
        <taxon>Bacteria</taxon>
        <taxon>Pseudomonadati</taxon>
        <taxon>Pseudomonadota</taxon>
        <taxon>Gammaproteobacteria</taxon>
        <taxon>Vibrionales</taxon>
        <taxon>Vibrionaceae</taxon>
        <taxon>Vibrio</taxon>
    </lineage>
</organism>
<dbReference type="EMBL" id="JXXR01000008">
    <property type="protein sequence ID" value="KJY74897.1"/>
    <property type="molecule type" value="Genomic_DNA"/>
</dbReference>
<dbReference type="PANTHER" id="PTHR43639:SF1">
    <property type="entry name" value="SHORT-CHAIN DEHYDROGENASE_REDUCTASE FAMILY PROTEIN"/>
    <property type="match status" value="1"/>
</dbReference>
<dbReference type="InterPro" id="IPR002347">
    <property type="entry name" value="SDR_fam"/>
</dbReference>
<sequence>MKLTNKVALVTGGASGFGQAICEKFAQEGASVLVVDINGQGAEKVAQDIGERAWAFQADVSKECDVQRLFAQVREQLGTVDILVNNAGVTHPRKALEAVTEAEFDRVFSINVKSMFFTAKYAVPMMRASGGGVIINTASTAASRPRPGLTWYNTSKGAVVTMTKSMAAELAQDNIRVCALNPVIGETGMLEEFMGKPDTPENRQAFLDTIPLGRFLKPVDVAKAALFLASEEASMVTGVDLEVDGGRCI</sequence>
<name>A0A2A2MRF2_9VIBR</name>
<comment type="caution">
    <text evidence="3">The sequence shown here is derived from an EMBL/GenBank/DDBJ whole genome shotgun (WGS) entry which is preliminary data.</text>
</comment>
<dbReference type="AlphaFoldDB" id="A0A2A2MRF2"/>
<accession>A0A2A2MRF2</accession>
<dbReference type="PROSITE" id="PS00061">
    <property type="entry name" value="ADH_SHORT"/>
    <property type="match status" value="1"/>
</dbReference>
<reference evidence="3" key="1">
    <citation type="journal article" date="2015" name="BMC Genomics">
        <title>Genome mining reveals unlocked bioactive potential of marine Gram-negative bacteria.</title>
        <authorList>
            <person name="Machado H."/>
            <person name="Sonnenschein E.C."/>
            <person name="Melchiorsen J."/>
            <person name="Gram L."/>
        </authorList>
    </citation>
    <scope>NUCLEOTIDE SEQUENCE</scope>
    <source>
        <strain evidence="3">S2052</strain>
    </source>
</reference>
<dbReference type="PANTHER" id="PTHR43639">
    <property type="entry name" value="OXIDOREDUCTASE, SHORT-CHAIN DEHYDROGENASE/REDUCTASE FAMILY (AFU_ORTHOLOGUE AFUA_5G02870)"/>
    <property type="match status" value="1"/>
</dbReference>
<keyword evidence="2 3" id="KW-0560">Oxidoreductase</keyword>
<evidence type="ECO:0000256" key="1">
    <source>
        <dbReference type="ARBA" id="ARBA00006484"/>
    </source>
</evidence>
<dbReference type="EC" id="1.1.1.100" evidence="3"/>
<comment type="similarity">
    <text evidence="1">Belongs to the short-chain dehydrogenases/reductases (SDR) family.</text>
</comment>
<dbReference type="Pfam" id="PF13561">
    <property type="entry name" value="adh_short_C2"/>
    <property type="match status" value="1"/>
</dbReference>
<evidence type="ECO:0000256" key="2">
    <source>
        <dbReference type="ARBA" id="ARBA00023002"/>
    </source>
</evidence>
<dbReference type="SUPFAM" id="SSF51735">
    <property type="entry name" value="NAD(P)-binding Rossmann-fold domains"/>
    <property type="match status" value="1"/>
</dbReference>
<dbReference type="PRINTS" id="PR00080">
    <property type="entry name" value="SDRFAMILY"/>
</dbReference>
<dbReference type="RefSeq" id="WP_021455602.1">
    <property type="nucleotide sequence ID" value="NZ_CP063053.1"/>
</dbReference>
<dbReference type="InterPro" id="IPR020904">
    <property type="entry name" value="Sc_DH/Rdtase_CS"/>
</dbReference>
<dbReference type="NCBIfam" id="NF005559">
    <property type="entry name" value="PRK07231.1"/>
    <property type="match status" value="1"/>
</dbReference>
<dbReference type="FunFam" id="3.40.50.720:FF:000084">
    <property type="entry name" value="Short-chain dehydrogenase reductase"/>
    <property type="match status" value="1"/>
</dbReference>
<dbReference type="Gene3D" id="3.40.50.720">
    <property type="entry name" value="NAD(P)-binding Rossmann-like Domain"/>
    <property type="match status" value="1"/>
</dbReference>
<dbReference type="InterPro" id="IPR036291">
    <property type="entry name" value="NAD(P)-bd_dom_sf"/>
</dbReference>
<proteinExistence type="inferred from homology"/>
<gene>
    <name evidence="3" type="primary">fabG</name>
    <name evidence="3" type="ORF">TW71_08100</name>
</gene>